<proteinExistence type="predicted"/>
<gene>
    <name evidence="1" type="ORF">ALMOND_2B005643</name>
</gene>
<dbReference type="InParanoid" id="A0A5E4FDW1"/>
<dbReference type="Gramene" id="VVA25630">
    <property type="protein sequence ID" value="VVA25630"/>
    <property type="gene ID" value="Prudul26B005643"/>
</dbReference>
<organism evidence="1 2">
    <name type="scientific">Prunus dulcis</name>
    <name type="common">Almond</name>
    <name type="synonym">Amygdalus dulcis</name>
    <dbReference type="NCBI Taxonomy" id="3755"/>
    <lineage>
        <taxon>Eukaryota</taxon>
        <taxon>Viridiplantae</taxon>
        <taxon>Streptophyta</taxon>
        <taxon>Embryophyta</taxon>
        <taxon>Tracheophyta</taxon>
        <taxon>Spermatophyta</taxon>
        <taxon>Magnoliopsida</taxon>
        <taxon>eudicotyledons</taxon>
        <taxon>Gunneridae</taxon>
        <taxon>Pentapetalae</taxon>
        <taxon>rosids</taxon>
        <taxon>fabids</taxon>
        <taxon>Rosales</taxon>
        <taxon>Rosaceae</taxon>
        <taxon>Amygdaloideae</taxon>
        <taxon>Amygdaleae</taxon>
        <taxon>Prunus</taxon>
    </lineage>
</organism>
<accession>A0A5E4FDW1</accession>
<sequence length="246" mass="28422">MPPISRNLTVWTAINGFSFMICGNSNEDEDRTRNPFIVHEELHDELFFSKYIEDRIYHEKPFEIRAHFPHGTRVPHWCRHCMSGSSVRAKLPIDTEGSNSRCMGFALFVAFEILENENFQKSWELEKTVCHFSTREGRLEHPIVFQNFEDYRVGSSYGLCCYKPRGRQFARLLNEGSRQFEASVTTNRPDLEVKGCGIHFIWQQDVAGFVNNLIPIANHHQHPGFELWSTLESSGAQMGTSMNFAL</sequence>
<protein>
    <submittedName>
        <fullName evidence="1">Uncharacterized protein</fullName>
    </submittedName>
</protein>
<dbReference type="EMBL" id="CABIKO010000096">
    <property type="protein sequence ID" value="VVA25630.1"/>
    <property type="molecule type" value="Genomic_DNA"/>
</dbReference>
<reference evidence="2" key="1">
    <citation type="journal article" date="2020" name="Plant J.">
        <title>Transposons played a major role in the diversification between the closely related almond and peach genomes: results from the almond genome sequence.</title>
        <authorList>
            <person name="Alioto T."/>
            <person name="Alexiou K.G."/>
            <person name="Bardil A."/>
            <person name="Barteri F."/>
            <person name="Castanera R."/>
            <person name="Cruz F."/>
            <person name="Dhingra A."/>
            <person name="Duval H."/>
            <person name="Fernandez I Marti A."/>
            <person name="Frias L."/>
            <person name="Galan B."/>
            <person name="Garcia J.L."/>
            <person name="Howad W."/>
            <person name="Gomez-Garrido J."/>
            <person name="Gut M."/>
            <person name="Julca I."/>
            <person name="Morata J."/>
            <person name="Puigdomenech P."/>
            <person name="Ribeca P."/>
            <person name="Rubio Cabetas M.J."/>
            <person name="Vlasova A."/>
            <person name="Wirthensohn M."/>
            <person name="Garcia-Mas J."/>
            <person name="Gabaldon T."/>
            <person name="Casacuberta J.M."/>
            <person name="Arus P."/>
        </authorList>
    </citation>
    <scope>NUCLEOTIDE SEQUENCE [LARGE SCALE GENOMIC DNA]</scope>
    <source>
        <strain evidence="2">cv. Texas</strain>
    </source>
</reference>
<evidence type="ECO:0000313" key="2">
    <source>
        <dbReference type="Proteomes" id="UP000327085"/>
    </source>
</evidence>
<dbReference type="AlphaFoldDB" id="A0A5E4FDW1"/>
<dbReference type="Proteomes" id="UP000327085">
    <property type="component" value="Chromosome 4"/>
</dbReference>
<evidence type="ECO:0000313" key="1">
    <source>
        <dbReference type="EMBL" id="VVA25630.1"/>
    </source>
</evidence>
<name>A0A5E4FDW1_PRUDU</name>